<dbReference type="FunFam" id="3.40.309.10:FF:000012">
    <property type="entry name" value="Betaine aldehyde dehydrogenase"/>
    <property type="match status" value="1"/>
</dbReference>
<evidence type="ECO:0000256" key="4">
    <source>
        <dbReference type="ARBA" id="ARBA00022958"/>
    </source>
</evidence>
<protein>
    <recommendedName>
        <fullName evidence="7">aldehyde dehydrogenase (NAD(+))</fullName>
        <ecNumber evidence="7">1.2.1.3</ecNumber>
    </recommendedName>
</protein>
<dbReference type="PANTHER" id="PTHR42804">
    <property type="entry name" value="ALDEHYDE DEHYDROGENASE"/>
    <property type="match status" value="1"/>
</dbReference>
<dbReference type="SUPFAM" id="SSF53720">
    <property type="entry name" value="ALDH-like"/>
    <property type="match status" value="1"/>
</dbReference>
<dbReference type="Gene3D" id="3.40.605.10">
    <property type="entry name" value="Aldehyde Dehydrogenase, Chain A, domain 1"/>
    <property type="match status" value="1"/>
</dbReference>
<feature type="active site" evidence="9">
    <location>
        <position position="317"/>
    </location>
</feature>
<comment type="similarity">
    <text evidence="1 10">Belongs to the aldehyde dehydrogenase family.</text>
</comment>
<accession>U4Q6F9</accession>
<dbReference type="CDD" id="cd07138">
    <property type="entry name" value="ALDH_CddD_SSP0762"/>
    <property type="match status" value="1"/>
</dbReference>
<dbReference type="PROSITE" id="PS00070">
    <property type="entry name" value="ALDEHYDE_DEHYDR_CYS"/>
    <property type="match status" value="1"/>
</dbReference>
<comment type="catalytic activity">
    <reaction evidence="8">
        <text>an aldehyde + NAD(+) + H2O = a carboxylate + NADH + 2 H(+)</text>
        <dbReference type="Rhea" id="RHEA:16185"/>
        <dbReference type="ChEBI" id="CHEBI:15377"/>
        <dbReference type="ChEBI" id="CHEBI:15378"/>
        <dbReference type="ChEBI" id="CHEBI:17478"/>
        <dbReference type="ChEBI" id="CHEBI:29067"/>
        <dbReference type="ChEBI" id="CHEBI:57540"/>
        <dbReference type="ChEBI" id="CHEBI:57945"/>
        <dbReference type="EC" id="1.2.1.3"/>
    </reaction>
</comment>
<dbReference type="EC" id="1.2.1.3" evidence="7"/>
<reference evidence="12 13" key="1">
    <citation type="journal article" date="2013" name="Genome Announc.">
        <title>Complete Genome Sequence of the Sesbania Symbiont and Rice Growth-Promoting Endophyte Rhizobium sp. Strain IRBG74.</title>
        <authorList>
            <person name="Crook M.B."/>
            <person name="Mitra S."/>
            <person name="Ane J.M."/>
            <person name="Sadowsky M.J."/>
            <person name="Gyaneshwar P."/>
        </authorList>
    </citation>
    <scope>NUCLEOTIDE SEQUENCE [LARGE SCALE GENOMIC DNA]</scope>
    <source>
        <strain evidence="12 13">IRBG74</strain>
    </source>
</reference>
<dbReference type="GO" id="GO:0004029">
    <property type="term" value="F:aldehyde dehydrogenase (NAD+) activity"/>
    <property type="evidence" value="ECO:0007669"/>
    <property type="project" value="UniProtKB-EC"/>
</dbReference>
<sequence>MTQVQTSLRRLRDFWARFQRCDPGSGSAHVAAASRFHLRVPLQSTHGSSFGGSSPRYAATSRTELPTFNEARSMRTIEQIYVDGEFVIPVGDERLDLFNPATEEKIGEVRLGNTHDARAAVAAAKRAFPAMAASTEMQRIDMLRSLRDVVAERPDELAQAMTEEYGAPAYFTAFSVQNAASVFDVMAETVRNYDFDRVVGKSTVRMLPRGVLAAITPWNSNFGFIATKLAHAIGSGSSLVIKPAEQSAFQTDLFLRRLHRAGLPAGVFNVINGTGPVVGAALTQNPDVATISFTGSTQAAKIIQRSAIDGMKRLVLELGGKAPTIILPDANLETAIPVALMSGFANSGQACVAGTRIIAPRSRLTEISEKLRMETGKFKVGNPRDPEVRIGPLANAAQWERIQAYIRLGIDEGATLLTGGTGRPAGMEKGWFARPTIFAGVRNDMRIAREEIFGPVLCLIAYDNEDEAIEIANDSDYGLQAYVLGSDLRRAEKIAERLVAGRVVINGAPHDPRAPFGGFKQSGIGREIGAFGLDGMLEPRAILTP</sequence>
<dbReference type="Pfam" id="PF00171">
    <property type="entry name" value="Aldedh"/>
    <property type="match status" value="1"/>
</dbReference>
<keyword evidence="3" id="KW-0521">NADP</keyword>
<evidence type="ECO:0000313" key="13">
    <source>
        <dbReference type="Proteomes" id="UP000016944"/>
    </source>
</evidence>
<dbReference type="AlphaFoldDB" id="U4Q6F9"/>
<evidence type="ECO:0000256" key="10">
    <source>
        <dbReference type="RuleBase" id="RU003345"/>
    </source>
</evidence>
<evidence type="ECO:0000256" key="1">
    <source>
        <dbReference type="ARBA" id="ARBA00009986"/>
    </source>
</evidence>
<evidence type="ECO:0000256" key="7">
    <source>
        <dbReference type="ARBA" id="ARBA00024226"/>
    </source>
</evidence>
<dbReference type="InterPro" id="IPR029510">
    <property type="entry name" value="Ald_DH_CS_GLU"/>
</dbReference>
<dbReference type="InterPro" id="IPR016161">
    <property type="entry name" value="Ald_DH/histidinol_DH"/>
</dbReference>
<proteinExistence type="inferred from homology"/>
<evidence type="ECO:0000256" key="6">
    <source>
        <dbReference type="ARBA" id="ARBA00023097"/>
    </source>
</evidence>
<evidence type="ECO:0000256" key="3">
    <source>
        <dbReference type="ARBA" id="ARBA00022857"/>
    </source>
</evidence>
<dbReference type="KEGG" id="rir:BN877_II1903"/>
<dbReference type="Gene3D" id="3.40.309.10">
    <property type="entry name" value="Aldehyde Dehydrogenase, Chain A, domain 2"/>
    <property type="match status" value="1"/>
</dbReference>
<dbReference type="GO" id="GO:0046872">
    <property type="term" value="F:metal ion binding"/>
    <property type="evidence" value="ECO:0007669"/>
    <property type="project" value="UniProtKB-KW"/>
</dbReference>
<evidence type="ECO:0000256" key="9">
    <source>
        <dbReference type="PROSITE-ProRule" id="PRU10007"/>
    </source>
</evidence>
<dbReference type="PANTHER" id="PTHR42804:SF1">
    <property type="entry name" value="ALDEHYDE DEHYDROGENASE-RELATED"/>
    <property type="match status" value="1"/>
</dbReference>
<evidence type="ECO:0000256" key="5">
    <source>
        <dbReference type="ARBA" id="ARBA00023002"/>
    </source>
</evidence>
<evidence type="ECO:0000256" key="8">
    <source>
        <dbReference type="ARBA" id="ARBA00049194"/>
    </source>
</evidence>
<dbReference type="Proteomes" id="UP000016944">
    <property type="component" value="Chromosome II"/>
</dbReference>
<dbReference type="InterPro" id="IPR016163">
    <property type="entry name" value="Ald_DH_C"/>
</dbReference>
<dbReference type="EMBL" id="HG518323">
    <property type="protein sequence ID" value="CDI11688.1"/>
    <property type="molecule type" value="Genomic_DNA"/>
</dbReference>
<name>U4Q6F9_9HYPH</name>
<dbReference type="HOGENOM" id="CLU_005391_0_2_5"/>
<evidence type="ECO:0000259" key="11">
    <source>
        <dbReference type="Pfam" id="PF00171"/>
    </source>
</evidence>
<organism evidence="12 13">
    <name type="scientific">Agrobacterium pusense</name>
    <dbReference type="NCBI Taxonomy" id="648995"/>
    <lineage>
        <taxon>Bacteria</taxon>
        <taxon>Pseudomonadati</taxon>
        <taxon>Pseudomonadota</taxon>
        <taxon>Alphaproteobacteria</taxon>
        <taxon>Hyphomicrobiales</taxon>
        <taxon>Rhizobiaceae</taxon>
        <taxon>Rhizobium/Agrobacterium group</taxon>
        <taxon>Agrobacterium</taxon>
    </lineage>
</organism>
<dbReference type="InterPro" id="IPR015590">
    <property type="entry name" value="Aldehyde_DH_dom"/>
</dbReference>
<gene>
    <name evidence="12" type="ORF">BN877_II1903</name>
</gene>
<keyword evidence="6" id="KW-0558">Oxidation</keyword>
<feature type="domain" description="Aldehyde dehydrogenase" evidence="11">
    <location>
        <begin position="93"/>
        <end position="541"/>
    </location>
</feature>
<dbReference type="InterPro" id="IPR016160">
    <property type="entry name" value="Ald_DH_CS_CYS"/>
</dbReference>
<keyword evidence="4" id="KW-0630">Potassium</keyword>
<dbReference type="InterPro" id="IPR016162">
    <property type="entry name" value="Ald_DH_N"/>
</dbReference>
<dbReference type="PATRIC" id="fig|424182.3.peg.4743"/>
<keyword evidence="2" id="KW-0479">Metal-binding</keyword>
<keyword evidence="5 10" id="KW-0560">Oxidoreductase</keyword>
<evidence type="ECO:0000256" key="2">
    <source>
        <dbReference type="ARBA" id="ARBA00022723"/>
    </source>
</evidence>
<dbReference type="PROSITE" id="PS00687">
    <property type="entry name" value="ALDEHYDE_DEHYDR_GLU"/>
    <property type="match status" value="1"/>
</dbReference>
<evidence type="ECO:0000313" key="12">
    <source>
        <dbReference type="EMBL" id="CDI11688.1"/>
    </source>
</evidence>